<dbReference type="AlphaFoldDB" id="A0A085NQ03"/>
<accession>A0A085NQ03</accession>
<dbReference type="Proteomes" id="UP000030758">
    <property type="component" value="Unassembled WGS sequence"/>
</dbReference>
<name>A0A085NQ03_9BILA</name>
<dbReference type="EMBL" id="KL367481">
    <property type="protein sequence ID" value="KFD71549.1"/>
    <property type="molecule type" value="Genomic_DNA"/>
</dbReference>
<sequence>MYIEERRAEPRKSTLISKPLRETVEFQLDTNVRELAARMEVHYSMGSCHFAGIGKSKILAQLIPHELAENLGNKRVAARLDLLLRQVETPWTEPLCGMRNGVPTITGSVEPSAMISTLHQNPSLNRVFTR</sequence>
<proteinExistence type="predicted"/>
<reference evidence="1" key="1">
    <citation type="journal article" date="2014" name="Nat. Genet.">
        <title>Genome and transcriptome of the porcine whipworm Trichuris suis.</title>
        <authorList>
            <person name="Jex A.R."/>
            <person name="Nejsum P."/>
            <person name="Schwarz E.M."/>
            <person name="Hu L."/>
            <person name="Young N.D."/>
            <person name="Hall R.S."/>
            <person name="Korhonen P.K."/>
            <person name="Liao S."/>
            <person name="Thamsborg S."/>
            <person name="Xia J."/>
            <person name="Xu P."/>
            <person name="Wang S."/>
            <person name="Scheerlinck J.P."/>
            <person name="Hofmann A."/>
            <person name="Sternberg P.W."/>
            <person name="Wang J."/>
            <person name="Gasser R.B."/>
        </authorList>
    </citation>
    <scope>NUCLEOTIDE SEQUENCE [LARGE SCALE GENOMIC DNA]</scope>
    <source>
        <strain evidence="1">DCEP-RM93F</strain>
    </source>
</reference>
<protein>
    <submittedName>
        <fullName evidence="1">Uncharacterized protein</fullName>
    </submittedName>
</protein>
<evidence type="ECO:0000313" key="1">
    <source>
        <dbReference type="EMBL" id="KFD71549.1"/>
    </source>
</evidence>
<organism evidence="1">
    <name type="scientific">Trichuris suis</name>
    <name type="common">pig whipworm</name>
    <dbReference type="NCBI Taxonomy" id="68888"/>
    <lineage>
        <taxon>Eukaryota</taxon>
        <taxon>Metazoa</taxon>
        <taxon>Ecdysozoa</taxon>
        <taxon>Nematoda</taxon>
        <taxon>Enoplea</taxon>
        <taxon>Dorylaimia</taxon>
        <taxon>Trichinellida</taxon>
        <taxon>Trichuridae</taxon>
        <taxon>Trichuris</taxon>
    </lineage>
</organism>
<gene>
    <name evidence="1" type="ORF">M514_16069</name>
</gene>